<proteinExistence type="predicted"/>
<accession>A0A4S8KR79</accession>
<feature type="compositionally biased region" description="Basic and acidic residues" evidence="1">
    <location>
        <begin position="637"/>
        <end position="649"/>
    </location>
</feature>
<dbReference type="AlphaFoldDB" id="A0A4S8KR79"/>
<protein>
    <submittedName>
        <fullName evidence="2">Uncharacterized protein</fullName>
    </submittedName>
</protein>
<gene>
    <name evidence="2" type="ORF">K435DRAFT_876912</name>
</gene>
<feature type="region of interest" description="Disordered" evidence="1">
    <location>
        <begin position="1"/>
        <end position="214"/>
    </location>
</feature>
<feature type="compositionally biased region" description="Low complexity" evidence="1">
    <location>
        <begin position="657"/>
        <end position="672"/>
    </location>
</feature>
<feature type="region of interest" description="Disordered" evidence="1">
    <location>
        <begin position="611"/>
        <end position="708"/>
    </location>
</feature>
<sequence length="829" mass="91437">MPVEQSSEPAKKRSKRNNSSASTKSAVPSKPPVSRSRSSAKAKPPVVEKSRSTSTSAKTKISTGNFIRKRGQAPVMSDTESDKDMEEPTLNTDSNQSQKQAAKDDQEDEYDEGHESDGDQLEDERGYDQEAVSHFADETPVFMSSWSNSRCRGSAADDNDLNDFDNNATSDFASHPATSDGEGFTSSPAGSDEEEEEEEEAVPRKPAPKKANKQARLVEELPIIAQPAPSLSITTSTSTNTANGSVEWLPHSDIVLLPHTDQTQAFKIAIKPQSKPIHNVINRAEKIAQLKLIFDDTFNPFTSEGIAALCLASLIQAAEELGYDDSYDIAHRLEDVSLNFMKTTRNYRSPSAIFMGSISKRVDGEFDEYELTVWCSAINSAATVGRIYFNRKDRATYKAIYDGLRKHILSITGRPLSFYSLQKNGNIRAVGTDMELAELQGMGDSLIECNESEHSGIFEPTSEEVMKHISRIYLRSSVSGEGFQKLMNVPYLQSQEAVDEFTKWVNDLRNKKITNWWNHKRQAFVLSGLVQCCSKMSAESWALTNSTTNINEGMHSWTNKHTGTRKSLVEAIISARKLDEEVANKFILARKTGVLKNSSNTAFHRMARNAVRHASNDRKKADNRERDVQVSKLQQEITERQRLLQELRPKRATARKSAPAGSSSSGRVSSTSQNAKSARKATGPYPKANPSHEASNEKRDDLGDPTATFAGSLMDMDMQVSLAQITTPAPSAEHWHTGTVYDTPTAGSSVSGQLDFSHWPTSTSTGDLISDFSTHSGTNLNSLSSSGTSPLSLDEKTVVSEEFFTQQSGMSYDFNLDDSQFYSTSWSGF</sequence>
<name>A0A4S8KR79_DENBC</name>
<feature type="compositionally biased region" description="Basic and acidic residues" evidence="1">
    <location>
        <begin position="113"/>
        <end position="128"/>
    </location>
</feature>
<reference evidence="2 3" key="1">
    <citation type="journal article" date="2019" name="Nat. Ecol. Evol.">
        <title>Megaphylogeny resolves global patterns of mushroom evolution.</title>
        <authorList>
            <person name="Varga T."/>
            <person name="Krizsan K."/>
            <person name="Foldi C."/>
            <person name="Dima B."/>
            <person name="Sanchez-Garcia M."/>
            <person name="Sanchez-Ramirez S."/>
            <person name="Szollosi G.J."/>
            <person name="Szarkandi J.G."/>
            <person name="Papp V."/>
            <person name="Albert L."/>
            <person name="Andreopoulos W."/>
            <person name="Angelini C."/>
            <person name="Antonin V."/>
            <person name="Barry K.W."/>
            <person name="Bougher N.L."/>
            <person name="Buchanan P."/>
            <person name="Buyck B."/>
            <person name="Bense V."/>
            <person name="Catcheside P."/>
            <person name="Chovatia M."/>
            <person name="Cooper J."/>
            <person name="Damon W."/>
            <person name="Desjardin D."/>
            <person name="Finy P."/>
            <person name="Geml J."/>
            <person name="Haridas S."/>
            <person name="Hughes K."/>
            <person name="Justo A."/>
            <person name="Karasinski D."/>
            <person name="Kautmanova I."/>
            <person name="Kiss B."/>
            <person name="Kocsube S."/>
            <person name="Kotiranta H."/>
            <person name="LaButti K.M."/>
            <person name="Lechner B.E."/>
            <person name="Liimatainen K."/>
            <person name="Lipzen A."/>
            <person name="Lukacs Z."/>
            <person name="Mihaltcheva S."/>
            <person name="Morgado L.N."/>
            <person name="Niskanen T."/>
            <person name="Noordeloos M.E."/>
            <person name="Ohm R.A."/>
            <person name="Ortiz-Santana B."/>
            <person name="Ovrebo C."/>
            <person name="Racz N."/>
            <person name="Riley R."/>
            <person name="Savchenko A."/>
            <person name="Shiryaev A."/>
            <person name="Soop K."/>
            <person name="Spirin V."/>
            <person name="Szebenyi C."/>
            <person name="Tomsovsky M."/>
            <person name="Tulloss R.E."/>
            <person name="Uehling J."/>
            <person name="Grigoriev I.V."/>
            <person name="Vagvolgyi C."/>
            <person name="Papp T."/>
            <person name="Martin F.M."/>
            <person name="Miettinen O."/>
            <person name="Hibbett D.S."/>
            <person name="Nagy L.G."/>
        </authorList>
    </citation>
    <scope>NUCLEOTIDE SEQUENCE [LARGE SCALE GENOMIC DNA]</scope>
    <source>
        <strain evidence="2 3">CBS 962.96</strain>
    </source>
</reference>
<dbReference type="OrthoDB" id="3028417at2759"/>
<evidence type="ECO:0000313" key="3">
    <source>
        <dbReference type="Proteomes" id="UP000297245"/>
    </source>
</evidence>
<organism evidence="2 3">
    <name type="scientific">Dendrothele bispora (strain CBS 962.96)</name>
    <dbReference type="NCBI Taxonomy" id="1314807"/>
    <lineage>
        <taxon>Eukaryota</taxon>
        <taxon>Fungi</taxon>
        <taxon>Dikarya</taxon>
        <taxon>Basidiomycota</taxon>
        <taxon>Agaricomycotina</taxon>
        <taxon>Agaricomycetes</taxon>
        <taxon>Agaricomycetidae</taxon>
        <taxon>Agaricales</taxon>
        <taxon>Agaricales incertae sedis</taxon>
        <taxon>Dendrothele</taxon>
    </lineage>
</organism>
<dbReference type="Proteomes" id="UP000297245">
    <property type="component" value="Unassembled WGS sequence"/>
</dbReference>
<keyword evidence="3" id="KW-1185">Reference proteome</keyword>
<evidence type="ECO:0000256" key="1">
    <source>
        <dbReference type="SAM" id="MobiDB-lite"/>
    </source>
</evidence>
<feature type="compositionally biased region" description="Acidic residues" evidence="1">
    <location>
        <begin position="191"/>
        <end position="200"/>
    </location>
</feature>
<feature type="compositionally biased region" description="Low complexity" evidence="1">
    <location>
        <begin position="52"/>
        <end position="63"/>
    </location>
</feature>
<feature type="compositionally biased region" description="Polar residues" evidence="1">
    <location>
        <begin position="89"/>
        <end position="100"/>
    </location>
</feature>
<dbReference type="EMBL" id="ML180246">
    <property type="protein sequence ID" value="THU78180.1"/>
    <property type="molecule type" value="Genomic_DNA"/>
</dbReference>
<feature type="compositionally biased region" description="Polar residues" evidence="1">
    <location>
        <begin position="142"/>
        <end position="151"/>
    </location>
</feature>
<feature type="compositionally biased region" description="Basic and acidic residues" evidence="1">
    <location>
        <begin position="614"/>
        <end position="629"/>
    </location>
</feature>
<feature type="compositionally biased region" description="Low complexity" evidence="1">
    <location>
        <begin position="17"/>
        <end position="45"/>
    </location>
</feature>
<evidence type="ECO:0000313" key="2">
    <source>
        <dbReference type="EMBL" id="THU78180.1"/>
    </source>
</evidence>